<dbReference type="OrthoDB" id="5419162at2759"/>
<organism evidence="2 3">
    <name type="scientific">Parascedosporium putredinis</name>
    <dbReference type="NCBI Taxonomy" id="1442378"/>
    <lineage>
        <taxon>Eukaryota</taxon>
        <taxon>Fungi</taxon>
        <taxon>Dikarya</taxon>
        <taxon>Ascomycota</taxon>
        <taxon>Pezizomycotina</taxon>
        <taxon>Sordariomycetes</taxon>
        <taxon>Hypocreomycetidae</taxon>
        <taxon>Microascales</taxon>
        <taxon>Microascaceae</taxon>
        <taxon>Parascedosporium</taxon>
    </lineage>
</organism>
<dbReference type="GO" id="GO:0005737">
    <property type="term" value="C:cytoplasm"/>
    <property type="evidence" value="ECO:0007669"/>
    <property type="project" value="TreeGrafter"/>
</dbReference>
<protein>
    <recommendedName>
        <fullName evidence="4">Conidiation-specific protein 6</fullName>
    </recommendedName>
</protein>
<evidence type="ECO:0000313" key="3">
    <source>
        <dbReference type="Proteomes" id="UP000838763"/>
    </source>
</evidence>
<dbReference type="Pfam" id="PF10346">
    <property type="entry name" value="Con-6"/>
    <property type="match status" value="2"/>
</dbReference>
<gene>
    <name evidence="2" type="ORF">PPNO1_LOCUS4192</name>
</gene>
<evidence type="ECO:0000256" key="1">
    <source>
        <dbReference type="SAM" id="MobiDB-lite"/>
    </source>
</evidence>
<comment type="caution">
    <text evidence="2">The sequence shown here is derived from an EMBL/GenBank/DDBJ whole genome shotgun (WGS) entry which is preliminary data.</text>
</comment>
<dbReference type="Proteomes" id="UP000838763">
    <property type="component" value="Unassembled WGS sequence"/>
</dbReference>
<dbReference type="PANTHER" id="PTHR36576">
    <property type="entry name" value="UPF0654 PROTEIN C11D3.01C-RELATED"/>
    <property type="match status" value="1"/>
</dbReference>
<accession>A0A9P1M986</accession>
<sequence length="86" mass="9327">MDDRSNQARGHKATLTNPRVSEDAKQHSRDILDDEFDDDTTYSDKLPENTEGKNPGNVAGGLKAAVNNPNVSSGAKKDAQDRLDAM</sequence>
<feature type="region of interest" description="Disordered" evidence="1">
    <location>
        <begin position="1"/>
        <end position="86"/>
    </location>
</feature>
<dbReference type="AlphaFoldDB" id="A0A9P1M986"/>
<feature type="compositionally biased region" description="Basic and acidic residues" evidence="1">
    <location>
        <begin position="75"/>
        <end position="86"/>
    </location>
</feature>
<keyword evidence="3" id="KW-1185">Reference proteome</keyword>
<name>A0A9P1M986_9PEZI</name>
<dbReference type="InterPro" id="IPR052670">
    <property type="entry name" value="UPF0654_domain"/>
</dbReference>
<feature type="compositionally biased region" description="Acidic residues" evidence="1">
    <location>
        <begin position="32"/>
        <end position="41"/>
    </location>
</feature>
<evidence type="ECO:0000313" key="2">
    <source>
        <dbReference type="EMBL" id="CAI4214458.1"/>
    </source>
</evidence>
<evidence type="ECO:0008006" key="4">
    <source>
        <dbReference type="Google" id="ProtNLM"/>
    </source>
</evidence>
<proteinExistence type="predicted"/>
<reference evidence="2" key="1">
    <citation type="submission" date="2022-11" db="EMBL/GenBank/DDBJ databases">
        <authorList>
            <person name="Scott C."/>
            <person name="Bruce N."/>
        </authorList>
    </citation>
    <scope>NUCLEOTIDE SEQUENCE</scope>
</reference>
<feature type="compositionally biased region" description="Basic and acidic residues" evidence="1">
    <location>
        <begin position="20"/>
        <end position="31"/>
    </location>
</feature>
<dbReference type="EMBL" id="CALLCH030000011">
    <property type="protein sequence ID" value="CAI4214458.1"/>
    <property type="molecule type" value="Genomic_DNA"/>
</dbReference>
<dbReference type="PANTHER" id="PTHR36576:SF2">
    <property type="entry name" value="PROTEIN CON-6, PUTATIVE (AFU_ORTHOLOGUE AFUA_4G03615)-RELATED"/>
    <property type="match status" value="1"/>
</dbReference>
<dbReference type="InterPro" id="IPR018824">
    <property type="entry name" value="Conidiation-specific_6"/>
</dbReference>